<feature type="domain" description="HTH lysR-type" evidence="5">
    <location>
        <begin position="1"/>
        <end position="58"/>
    </location>
</feature>
<dbReference type="GO" id="GO:0003677">
    <property type="term" value="F:DNA binding"/>
    <property type="evidence" value="ECO:0007669"/>
    <property type="project" value="UniProtKB-KW"/>
</dbReference>
<dbReference type="InterPro" id="IPR036390">
    <property type="entry name" value="WH_DNA-bd_sf"/>
</dbReference>
<evidence type="ECO:0000313" key="7">
    <source>
        <dbReference type="Proteomes" id="UP000619295"/>
    </source>
</evidence>
<evidence type="ECO:0000259" key="5">
    <source>
        <dbReference type="PROSITE" id="PS50931"/>
    </source>
</evidence>
<organism evidence="6 7">
    <name type="scientific">Bosea spartocytisi</name>
    <dbReference type="NCBI Taxonomy" id="2773451"/>
    <lineage>
        <taxon>Bacteria</taxon>
        <taxon>Pseudomonadati</taxon>
        <taxon>Pseudomonadota</taxon>
        <taxon>Alphaproteobacteria</taxon>
        <taxon>Hyphomicrobiales</taxon>
        <taxon>Boseaceae</taxon>
        <taxon>Bosea</taxon>
    </lineage>
</organism>
<dbReference type="NCBIfam" id="NF008416">
    <property type="entry name" value="PRK11242.1"/>
    <property type="match status" value="1"/>
</dbReference>
<dbReference type="GO" id="GO:0005829">
    <property type="term" value="C:cytosol"/>
    <property type="evidence" value="ECO:0007669"/>
    <property type="project" value="TreeGrafter"/>
</dbReference>
<dbReference type="InterPro" id="IPR005119">
    <property type="entry name" value="LysR_subst-bd"/>
</dbReference>
<dbReference type="SUPFAM" id="SSF53850">
    <property type="entry name" value="Periplasmic binding protein-like II"/>
    <property type="match status" value="1"/>
</dbReference>
<dbReference type="InterPro" id="IPR036388">
    <property type="entry name" value="WH-like_DNA-bd_sf"/>
</dbReference>
<dbReference type="InterPro" id="IPR050950">
    <property type="entry name" value="HTH-type_LysR_regulators"/>
</dbReference>
<proteinExistence type="inferred from homology"/>
<dbReference type="Gene3D" id="3.40.190.290">
    <property type="match status" value="1"/>
</dbReference>
<dbReference type="SUPFAM" id="SSF46785">
    <property type="entry name" value="Winged helix' DNA-binding domain"/>
    <property type="match status" value="1"/>
</dbReference>
<gene>
    <name evidence="6" type="primary">cynR</name>
    <name evidence="6" type="ORF">IED13_24345</name>
</gene>
<dbReference type="Gene3D" id="1.10.10.10">
    <property type="entry name" value="Winged helix-like DNA-binding domain superfamily/Winged helix DNA-binding domain"/>
    <property type="match status" value="1"/>
</dbReference>
<accession>A0A927EEU8</accession>
<dbReference type="Proteomes" id="UP000619295">
    <property type="component" value="Unassembled WGS sequence"/>
</dbReference>
<dbReference type="FunFam" id="1.10.10.10:FF:000001">
    <property type="entry name" value="LysR family transcriptional regulator"/>
    <property type="match status" value="1"/>
</dbReference>
<evidence type="ECO:0000313" key="6">
    <source>
        <dbReference type="EMBL" id="MBD3848840.1"/>
    </source>
</evidence>
<dbReference type="PRINTS" id="PR00039">
    <property type="entry name" value="HTHLYSR"/>
</dbReference>
<evidence type="ECO:0000256" key="4">
    <source>
        <dbReference type="ARBA" id="ARBA00023163"/>
    </source>
</evidence>
<reference evidence="6" key="1">
    <citation type="submission" date="2020-09" db="EMBL/GenBank/DDBJ databases">
        <title>Bosea spartocytisi sp. nov. a root nodule endophyte of Spartocytisus supranubius in the high mountain ecosystem fo the Teide National Park (Canary Islands, Spain).</title>
        <authorList>
            <person name="Pulido-Suarez L."/>
            <person name="Peix A."/>
            <person name="Igual J.M."/>
            <person name="Socas-Perez N."/>
            <person name="Velazquez E."/>
            <person name="Flores-Felix J.D."/>
            <person name="Leon-Barrios M."/>
        </authorList>
    </citation>
    <scope>NUCLEOTIDE SEQUENCE</scope>
    <source>
        <strain evidence="6">SSUT16</strain>
    </source>
</reference>
<keyword evidence="7" id="KW-1185">Reference proteome</keyword>
<dbReference type="InterPro" id="IPR000847">
    <property type="entry name" value="LysR_HTH_N"/>
</dbReference>
<comment type="caution">
    <text evidence="6">The sequence shown here is derived from an EMBL/GenBank/DDBJ whole genome shotgun (WGS) entry which is preliminary data.</text>
</comment>
<dbReference type="AlphaFoldDB" id="A0A927EEU8"/>
<comment type="similarity">
    <text evidence="1">Belongs to the LysR transcriptional regulatory family.</text>
</comment>
<dbReference type="PROSITE" id="PS50931">
    <property type="entry name" value="HTH_LYSR"/>
    <property type="match status" value="1"/>
</dbReference>
<keyword evidence="3" id="KW-0238">DNA-binding</keyword>
<dbReference type="Pfam" id="PF03466">
    <property type="entry name" value="LysR_substrate"/>
    <property type="match status" value="1"/>
</dbReference>
<evidence type="ECO:0000256" key="2">
    <source>
        <dbReference type="ARBA" id="ARBA00023015"/>
    </source>
</evidence>
<dbReference type="GO" id="GO:0003700">
    <property type="term" value="F:DNA-binding transcription factor activity"/>
    <property type="evidence" value="ECO:0007669"/>
    <property type="project" value="InterPro"/>
</dbReference>
<evidence type="ECO:0000256" key="3">
    <source>
        <dbReference type="ARBA" id="ARBA00023125"/>
    </source>
</evidence>
<keyword evidence="2" id="KW-0805">Transcription regulation</keyword>
<name>A0A927EEU8_9HYPH</name>
<dbReference type="PANTHER" id="PTHR30419:SF8">
    <property type="entry name" value="NITROGEN ASSIMILATION TRANSCRIPTIONAL ACTIVATOR-RELATED"/>
    <property type="match status" value="1"/>
</dbReference>
<evidence type="ECO:0000256" key="1">
    <source>
        <dbReference type="ARBA" id="ARBA00009437"/>
    </source>
</evidence>
<dbReference type="EMBL" id="JACXWY010000024">
    <property type="protein sequence ID" value="MBD3848840.1"/>
    <property type="molecule type" value="Genomic_DNA"/>
</dbReference>
<dbReference type="PANTHER" id="PTHR30419">
    <property type="entry name" value="HTH-TYPE TRANSCRIPTIONAL REGULATOR YBHD"/>
    <property type="match status" value="1"/>
</dbReference>
<keyword evidence="4" id="KW-0804">Transcription</keyword>
<protein>
    <submittedName>
        <fullName evidence="6">Transcriptional regulator CynR</fullName>
    </submittedName>
</protein>
<sequence>MVLRPARYLIAVADHGSFTRAAAALHVSQPAMSQQVKQLEESLGVKLLDRSHARLKPTDAGRIYIEHLRRALQSIDAAGRAVHDVENLAEGTLRIAFLPLFTPYLVGPVVAEFYRRYPGVTLSVEILAQARIEAALADDQIDVGVGFSTVELDSITVEPLRDEELHLVVGKKHPAFSRKTYPVKALDRTDLALFTPAFITRVPIDLFLREHSVHPRIAVEANSVDSIVAVVKDSSLATILPASIARHDDHLRAIPLTPAMAPRTVSILLRADSYLSAATRAFQELMRNWK</sequence>
<dbReference type="Pfam" id="PF00126">
    <property type="entry name" value="HTH_1"/>
    <property type="match status" value="1"/>
</dbReference>